<name>A0A017SDG0_ASPRC</name>
<sequence>MGLGIAKLLKAHGYRVLTVGEGRSEHTLTRIRTASIESLQSDEELVVSSDYILSIVPPRDALATARRVATACQLPSTSTKRQSIEDIDGLPTRRQPYYLDLNANSSRLSTEVGSLFAGNQSALCHYLDGGIIGPPPSDNSPEGHWKKPSLIISGDVELSASFPRLADVLNMKLVSAKIGAASTLKLSFAALTKGLTALSILSFSTAQRESLLPELLEHLDEYAPAVGSTAKKGVVGMAPKAYRWVDEMRAIGEAFDTEGHWDGIGAGVYDSFAELYRNIAEDTVLGDEKTGDRRRGTTVEDAAEIIGRVNSTEHGSHASYGRPYADRLSTDEVKSETGVERDLNDVSARMVP</sequence>
<dbReference type="InterPro" id="IPR008927">
    <property type="entry name" value="6-PGluconate_DH-like_C_sf"/>
</dbReference>
<dbReference type="OrthoDB" id="9988102at2759"/>
<dbReference type="AlphaFoldDB" id="A0A017SDG0"/>
<dbReference type="GeneID" id="63697083"/>
<dbReference type="STRING" id="1388766.A0A017SDG0"/>
<dbReference type="SUPFAM" id="SSF48179">
    <property type="entry name" value="6-phosphogluconate dehydrogenase C-terminal domain-like"/>
    <property type="match status" value="1"/>
</dbReference>
<dbReference type="Pfam" id="PF09130">
    <property type="entry name" value="DUF1932"/>
    <property type="match status" value="1"/>
</dbReference>
<dbReference type="Proteomes" id="UP000019804">
    <property type="component" value="Unassembled WGS sequence"/>
</dbReference>
<keyword evidence="4" id="KW-1185">Reference proteome</keyword>
<gene>
    <name evidence="3" type="ORF">EURHEDRAFT_412667</name>
</gene>
<reference evidence="4" key="1">
    <citation type="journal article" date="2014" name="Nat. Commun.">
        <title>Genomic adaptations of the halophilic Dead Sea filamentous fungus Eurotium rubrum.</title>
        <authorList>
            <person name="Kis-Papo T."/>
            <person name="Weig A.R."/>
            <person name="Riley R."/>
            <person name="Persoh D."/>
            <person name="Salamov A."/>
            <person name="Sun H."/>
            <person name="Lipzen A."/>
            <person name="Wasser S.P."/>
            <person name="Rambold G."/>
            <person name="Grigoriev I.V."/>
            <person name="Nevo E."/>
        </authorList>
    </citation>
    <scope>NUCLEOTIDE SEQUENCE [LARGE SCALE GENOMIC DNA]</scope>
    <source>
        <strain evidence="4">CBS 135680</strain>
    </source>
</reference>
<evidence type="ECO:0000313" key="3">
    <source>
        <dbReference type="EMBL" id="EYE94841.1"/>
    </source>
</evidence>
<accession>A0A017SDG0</accession>
<feature type="compositionally biased region" description="Basic and acidic residues" evidence="1">
    <location>
        <begin position="324"/>
        <end position="344"/>
    </location>
</feature>
<protein>
    <submittedName>
        <fullName evidence="3">6-phosphogluconate dehydrogenase C-terminal domain-like protein</fullName>
    </submittedName>
</protein>
<dbReference type="Gene3D" id="3.40.50.720">
    <property type="entry name" value="NAD(P)-binding Rossmann-like Domain"/>
    <property type="match status" value="1"/>
</dbReference>
<dbReference type="HOGENOM" id="CLU_052530_0_1_1"/>
<dbReference type="InterPro" id="IPR015814">
    <property type="entry name" value="Pgluconate_DH_NAD-bd_C"/>
</dbReference>
<dbReference type="EMBL" id="KK088424">
    <property type="protein sequence ID" value="EYE94841.1"/>
    <property type="molecule type" value="Genomic_DNA"/>
</dbReference>
<organism evidence="3 4">
    <name type="scientific">Aspergillus ruber (strain CBS 135680)</name>
    <dbReference type="NCBI Taxonomy" id="1388766"/>
    <lineage>
        <taxon>Eukaryota</taxon>
        <taxon>Fungi</taxon>
        <taxon>Dikarya</taxon>
        <taxon>Ascomycota</taxon>
        <taxon>Pezizomycotina</taxon>
        <taxon>Eurotiomycetes</taxon>
        <taxon>Eurotiomycetidae</taxon>
        <taxon>Eurotiales</taxon>
        <taxon>Aspergillaceae</taxon>
        <taxon>Aspergillus</taxon>
        <taxon>Aspergillus subgen. Aspergillus</taxon>
    </lineage>
</organism>
<feature type="domain" description="Phosphogluconate dehydrogenase NAD-binding putative C-terminal" evidence="2">
    <location>
        <begin position="206"/>
        <end position="278"/>
    </location>
</feature>
<proteinExistence type="predicted"/>
<dbReference type="Gene3D" id="1.10.1040.10">
    <property type="entry name" value="N-(1-d-carboxylethyl)-l-norvaline Dehydrogenase, domain 2"/>
    <property type="match status" value="1"/>
</dbReference>
<dbReference type="RefSeq" id="XP_040638529.1">
    <property type="nucleotide sequence ID" value="XM_040781959.1"/>
</dbReference>
<dbReference type="InterPro" id="IPR036291">
    <property type="entry name" value="NAD(P)-bd_dom_sf"/>
</dbReference>
<evidence type="ECO:0000259" key="2">
    <source>
        <dbReference type="Pfam" id="PF09130"/>
    </source>
</evidence>
<dbReference type="InterPro" id="IPR013328">
    <property type="entry name" value="6PGD_dom2"/>
</dbReference>
<evidence type="ECO:0000313" key="4">
    <source>
        <dbReference type="Proteomes" id="UP000019804"/>
    </source>
</evidence>
<feature type="region of interest" description="Disordered" evidence="1">
    <location>
        <begin position="310"/>
        <end position="352"/>
    </location>
</feature>
<evidence type="ECO:0000256" key="1">
    <source>
        <dbReference type="SAM" id="MobiDB-lite"/>
    </source>
</evidence>
<dbReference type="SUPFAM" id="SSF51735">
    <property type="entry name" value="NAD(P)-binding Rossmann-fold domains"/>
    <property type="match status" value="1"/>
</dbReference>